<dbReference type="InterPro" id="IPR057192">
    <property type="entry name" value="DUF7870"/>
</dbReference>
<keyword evidence="1" id="KW-1133">Transmembrane helix</keyword>
<dbReference type="AlphaFoldDB" id="A0A2Z6ML92"/>
<keyword evidence="1" id="KW-0812">Transmembrane</keyword>
<feature type="transmembrane region" description="Helical" evidence="1">
    <location>
        <begin position="38"/>
        <end position="58"/>
    </location>
</feature>
<organism evidence="3 4">
    <name type="scientific">Trifolium subterraneum</name>
    <name type="common">Subterranean clover</name>
    <dbReference type="NCBI Taxonomy" id="3900"/>
    <lineage>
        <taxon>Eukaryota</taxon>
        <taxon>Viridiplantae</taxon>
        <taxon>Streptophyta</taxon>
        <taxon>Embryophyta</taxon>
        <taxon>Tracheophyta</taxon>
        <taxon>Spermatophyta</taxon>
        <taxon>Magnoliopsida</taxon>
        <taxon>eudicotyledons</taxon>
        <taxon>Gunneridae</taxon>
        <taxon>Pentapetalae</taxon>
        <taxon>rosids</taxon>
        <taxon>fabids</taxon>
        <taxon>Fabales</taxon>
        <taxon>Fabaceae</taxon>
        <taxon>Papilionoideae</taxon>
        <taxon>50 kb inversion clade</taxon>
        <taxon>NPAAA clade</taxon>
        <taxon>Hologalegina</taxon>
        <taxon>IRL clade</taxon>
        <taxon>Trifolieae</taxon>
        <taxon>Trifolium</taxon>
    </lineage>
</organism>
<evidence type="ECO:0000259" key="2">
    <source>
        <dbReference type="Pfam" id="PF25276"/>
    </source>
</evidence>
<dbReference type="EMBL" id="DF973428">
    <property type="protein sequence ID" value="GAU30563.1"/>
    <property type="molecule type" value="Genomic_DNA"/>
</dbReference>
<evidence type="ECO:0000313" key="4">
    <source>
        <dbReference type="Proteomes" id="UP000242715"/>
    </source>
</evidence>
<reference evidence="4" key="1">
    <citation type="journal article" date="2017" name="Front. Plant Sci.">
        <title>Climate Clever Clovers: New Paradigm to Reduce the Environmental Footprint of Ruminants by Breeding Low Methanogenic Forages Utilizing Haplotype Variation.</title>
        <authorList>
            <person name="Kaur P."/>
            <person name="Appels R."/>
            <person name="Bayer P.E."/>
            <person name="Keeble-Gagnere G."/>
            <person name="Wang J."/>
            <person name="Hirakawa H."/>
            <person name="Shirasawa K."/>
            <person name="Vercoe P."/>
            <person name="Stefanova K."/>
            <person name="Durmic Z."/>
            <person name="Nichols P."/>
            <person name="Revell C."/>
            <person name="Isobe S.N."/>
            <person name="Edwards D."/>
            <person name="Erskine W."/>
        </authorList>
    </citation>
    <scope>NUCLEOTIDE SEQUENCE [LARGE SCALE GENOMIC DNA]</scope>
    <source>
        <strain evidence="4">cv. Daliak</strain>
    </source>
</reference>
<proteinExistence type="predicted"/>
<name>A0A2Z6ML92_TRISU</name>
<dbReference type="Pfam" id="PF25276">
    <property type="entry name" value="DUF7870"/>
    <property type="match status" value="1"/>
</dbReference>
<dbReference type="PANTHER" id="PTHR33597:SF22">
    <property type="entry name" value="PROTEIN, PUTATIVE-RELATED"/>
    <property type="match status" value="1"/>
</dbReference>
<evidence type="ECO:0000256" key="1">
    <source>
        <dbReference type="SAM" id="Phobius"/>
    </source>
</evidence>
<sequence length="392" mass="44612">MGSKQFLQGGRVGFNSDTFLVIKVVPDARFLRILSRSLFLSLVFVAFPFLGSFLKGLVVPRFDADADAVFVAASSSVSINVEVLNSILHDLGEEGLLKKEDKALIMSPPLGFEGGASLLNWKSEVDLVMHEFYDFVFTTSFEDAVSADRVLKINGVVAFPLTVDDSSDAGFRKQSNYKVVYLRRYDSIFVALRKTGLENRLVDNSQKRRLCRFATVAKINALKGLEDALLEPPRQDSDEENKNLKINYLPELLGVSLEGYKRRVFIGVGLHDENKAAIEWFERNYPKKGTKFQIHSLQVAPEEPDVPQTDFSAWLSKHVREDEYVVMKAEANVVEEMMMKKTICLVDELFLQCNNEWWQTGKRKKSSRAYWECLALYGRLRDEGVAVHQWWD</sequence>
<protein>
    <recommendedName>
        <fullName evidence="2">DUF7870 domain-containing protein</fullName>
    </recommendedName>
</protein>
<keyword evidence="1" id="KW-0472">Membrane</keyword>
<evidence type="ECO:0000313" key="3">
    <source>
        <dbReference type="EMBL" id="GAU30563.1"/>
    </source>
</evidence>
<accession>A0A2Z6ML92</accession>
<dbReference type="OrthoDB" id="1919622at2759"/>
<dbReference type="PANTHER" id="PTHR33597">
    <property type="entry name" value="OS02G0760400 PROTEIN"/>
    <property type="match status" value="1"/>
</dbReference>
<gene>
    <name evidence="3" type="ORF">TSUD_65730</name>
</gene>
<keyword evidence="4" id="KW-1185">Reference proteome</keyword>
<feature type="domain" description="DUF7870" evidence="2">
    <location>
        <begin position="222"/>
        <end position="391"/>
    </location>
</feature>
<dbReference type="Proteomes" id="UP000242715">
    <property type="component" value="Unassembled WGS sequence"/>
</dbReference>